<evidence type="ECO:0000313" key="7">
    <source>
        <dbReference type="EMBL" id="TDG04011.1"/>
    </source>
</evidence>
<dbReference type="InterPro" id="IPR029061">
    <property type="entry name" value="THDP-binding"/>
</dbReference>
<dbReference type="GO" id="GO:0009099">
    <property type="term" value="P:L-valine biosynthetic process"/>
    <property type="evidence" value="ECO:0007669"/>
    <property type="project" value="TreeGrafter"/>
</dbReference>
<reference evidence="7 8" key="1">
    <citation type="submission" date="2019-03" db="EMBL/GenBank/DDBJ databases">
        <title>Paraburkholderia sp. isolated from native Mimosa gymnas in Guartela State Park, Brazil.</title>
        <authorList>
            <person name="Paulitsch F."/>
            <person name="Hungria M."/>
            <person name="Delamuta J.R.M."/>
            <person name="Ribeiro R.A."/>
            <person name="Dall'Agnol R."/>
            <person name="Silva J.S.B."/>
        </authorList>
    </citation>
    <scope>NUCLEOTIDE SEQUENCE [LARGE SCALE GENOMIC DNA]</scope>
    <source>
        <strain evidence="7 8">CNPSo 3008</strain>
    </source>
</reference>
<dbReference type="Pfam" id="PF02775">
    <property type="entry name" value="TPP_enzyme_C"/>
    <property type="match status" value="1"/>
</dbReference>
<dbReference type="Pfam" id="PF00205">
    <property type="entry name" value="TPP_enzyme_M"/>
    <property type="match status" value="1"/>
</dbReference>
<dbReference type="GO" id="GO:0000287">
    <property type="term" value="F:magnesium ion binding"/>
    <property type="evidence" value="ECO:0007669"/>
    <property type="project" value="InterPro"/>
</dbReference>
<evidence type="ECO:0000259" key="6">
    <source>
        <dbReference type="Pfam" id="PF02776"/>
    </source>
</evidence>
<dbReference type="EC" id="2.2.1.6" evidence="7"/>
<dbReference type="GO" id="GO:0009097">
    <property type="term" value="P:isoleucine biosynthetic process"/>
    <property type="evidence" value="ECO:0007669"/>
    <property type="project" value="TreeGrafter"/>
</dbReference>
<dbReference type="InterPro" id="IPR011766">
    <property type="entry name" value="TPP_enzyme_TPP-bd"/>
</dbReference>
<comment type="caution">
    <text evidence="7">The sequence shown here is derived from an EMBL/GenBank/DDBJ whole genome shotgun (WGS) entry which is preliminary data.</text>
</comment>
<dbReference type="GO" id="GO:0003984">
    <property type="term" value="F:acetolactate synthase activity"/>
    <property type="evidence" value="ECO:0007669"/>
    <property type="project" value="UniProtKB-EC"/>
</dbReference>
<dbReference type="InterPro" id="IPR012782">
    <property type="entry name" value="Acetolactate_synth_catblc"/>
</dbReference>
<feature type="domain" description="Thiamine pyrophosphate enzyme N-terminal TPP-binding" evidence="6">
    <location>
        <begin position="12"/>
        <end position="125"/>
    </location>
</feature>
<evidence type="ECO:0000313" key="8">
    <source>
        <dbReference type="Proteomes" id="UP000295606"/>
    </source>
</evidence>
<proteinExistence type="inferred from homology"/>
<evidence type="ECO:0000256" key="3">
    <source>
        <dbReference type="RuleBase" id="RU362132"/>
    </source>
</evidence>
<dbReference type="EMBL" id="SMOD01000033">
    <property type="protein sequence ID" value="TDG04011.1"/>
    <property type="molecule type" value="Genomic_DNA"/>
</dbReference>
<name>A0A4R5L5E7_9BURK</name>
<gene>
    <name evidence="7" type="primary">alsS</name>
    <name evidence="7" type="ORF">E1N52_32105</name>
</gene>
<keyword evidence="2 3" id="KW-0786">Thiamine pyrophosphate</keyword>
<dbReference type="GO" id="GO:0005948">
    <property type="term" value="C:acetolactate synthase complex"/>
    <property type="evidence" value="ECO:0007669"/>
    <property type="project" value="TreeGrafter"/>
</dbReference>
<dbReference type="GO" id="GO:0050660">
    <property type="term" value="F:flavin adenine dinucleotide binding"/>
    <property type="evidence" value="ECO:0007669"/>
    <property type="project" value="TreeGrafter"/>
</dbReference>
<dbReference type="PROSITE" id="PS00187">
    <property type="entry name" value="TPP_ENZYMES"/>
    <property type="match status" value="1"/>
</dbReference>
<comment type="similarity">
    <text evidence="1 3">Belongs to the TPP enzyme family.</text>
</comment>
<dbReference type="OrthoDB" id="2254214at2"/>
<dbReference type="SUPFAM" id="SSF52467">
    <property type="entry name" value="DHS-like NAD/FAD-binding domain"/>
    <property type="match status" value="1"/>
</dbReference>
<dbReference type="RefSeq" id="WP_133187452.1">
    <property type="nucleotide sequence ID" value="NZ_SMOD01000033.1"/>
</dbReference>
<evidence type="ECO:0000259" key="4">
    <source>
        <dbReference type="Pfam" id="PF00205"/>
    </source>
</evidence>
<dbReference type="InterPro" id="IPR012000">
    <property type="entry name" value="Thiamin_PyroP_enz_cen_dom"/>
</dbReference>
<evidence type="ECO:0000256" key="1">
    <source>
        <dbReference type="ARBA" id="ARBA00007812"/>
    </source>
</evidence>
<organism evidence="7 8">
    <name type="scientific">Paraburkholderia guartelaensis</name>
    <dbReference type="NCBI Taxonomy" id="2546446"/>
    <lineage>
        <taxon>Bacteria</taxon>
        <taxon>Pseudomonadati</taxon>
        <taxon>Pseudomonadota</taxon>
        <taxon>Betaproteobacteria</taxon>
        <taxon>Burkholderiales</taxon>
        <taxon>Burkholderiaceae</taxon>
        <taxon>Paraburkholderia</taxon>
    </lineage>
</organism>
<dbReference type="NCBIfam" id="NF006378">
    <property type="entry name" value="PRK08617.1"/>
    <property type="match status" value="1"/>
</dbReference>
<sequence length="558" mass="59153">MNGRPANAQQIGADLVVSALEAQGVTHVFGVPGAKIDAVFNALVDSKIETVVCRHEQNAAFIAGGIGRMTGTAGVAIATSGPGISNLVTGLATANSEGDPVVALGGAVAADEALKQIHQTMDAVSILKPVTKFSATVGAPAQINEVMANAFRAAESGRPGAAYVNLPKDVTASPCGHTPLPRPVFAGLGPADSAAIQETARLINAASTPVVLLGLLASKPANAAALQAFIGKRNLPVVGTFQAAGAVGAMMFSNFGGRVGQLANQPADRLLDSADVVITIGYDPVEYWPALWNKGKQRRIIHVDVLPADLDNAYCPHVELTGDIALTLQALTSLIDRAGRSAISSGILELIHAERLQLARDSAARNGTPVHPLRLVHELQQFVRDDITVCLDMGSFHLWIARHLYSFRPRQVLITNGQQTLGVALPWAIAASIVRPQEKVLSISGDGGFLYSSMELETAVRLKANIVHMVWIDGSYDMVATQERLKYGRSSGTDFGPVDYLKYAEAFGARGLMINKPDEIPFVMKTAFDTPGPVIVGVHVDYRDNHQLFEMLHADSIH</sequence>
<dbReference type="InterPro" id="IPR045229">
    <property type="entry name" value="TPP_enz"/>
</dbReference>
<protein>
    <submittedName>
        <fullName evidence="7">Acetolactate synthase AlsS</fullName>
        <ecNumber evidence="7">2.2.1.6</ecNumber>
    </submittedName>
</protein>
<dbReference type="CDD" id="cd07035">
    <property type="entry name" value="TPP_PYR_POX_like"/>
    <property type="match status" value="1"/>
</dbReference>
<dbReference type="NCBIfam" id="TIGR02418">
    <property type="entry name" value="acolac_catab"/>
    <property type="match status" value="1"/>
</dbReference>
<dbReference type="InterPro" id="IPR029035">
    <property type="entry name" value="DHS-like_NAD/FAD-binding_dom"/>
</dbReference>
<feature type="domain" description="Thiamine pyrophosphate enzyme TPP-binding" evidence="5">
    <location>
        <begin position="392"/>
        <end position="537"/>
    </location>
</feature>
<evidence type="ECO:0000256" key="2">
    <source>
        <dbReference type="ARBA" id="ARBA00023052"/>
    </source>
</evidence>
<feature type="domain" description="Thiamine pyrophosphate enzyme central" evidence="4">
    <location>
        <begin position="196"/>
        <end position="331"/>
    </location>
</feature>
<dbReference type="PANTHER" id="PTHR18968:SF129">
    <property type="entry name" value="ACETOLACTATE SYNTHASE"/>
    <property type="match status" value="1"/>
</dbReference>
<accession>A0A4R5L5E7</accession>
<dbReference type="Gene3D" id="3.40.50.1220">
    <property type="entry name" value="TPP-binding domain"/>
    <property type="match status" value="1"/>
</dbReference>
<dbReference type="GO" id="GO:0030976">
    <property type="term" value="F:thiamine pyrophosphate binding"/>
    <property type="evidence" value="ECO:0007669"/>
    <property type="project" value="InterPro"/>
</dbReference>
<dbReference type="SUPFAM" id="SSF52518">
    <property type="entry name" value="Thiamin diphosphate-binding fold (THDP-binding)"/>
    <property type="match status" value="2"/>
</dbReference>
<dbReference type="InterPro" id="IPR012001">
    <property type="entry name" value="Thiamin_PyroP_enz_TPP-bd_dom"/>
</dbReference>
<evidence type="ECO:0000259" key="5">
    <source>
        <dbReference type="Pfam" id="PF02775"/>
    </source>
</evidence>
<dbReference type="Gene3D" id="3.40.50.970">
    <property type="match status" value="2"/>
</dbReference>
<keyword evidence="7" id="KW-0808">Transferase</keyword>
<dbReference type="Proteomes" id="UP000295606">
    <property type="component" value="Unassembled WGS sequence"/>
</dbReference>
<dbReference type="PANTHER" id="PTHR18968">
    <property type="entry name" value="THIAMINE PYROPHOSPHATE ENZYMES"/>
    <property type="match status" value="1"/>
</dbReference>
<dbReference type="FunFam" id="3.40.50.970:FF:000007">
    <property type="entry name" value="Acetolactate synthase"/>
    <property type="match status" value="1"/>
</dbReference>
<dbReference type="GO" id="GO:0034077">
    <property type="term" value="P:butanediol metabolic process"/>
    <property type="evidence" value="ECO:0007669"/>
    <property type="project" value="InterPro"/>
</dbReference>
<dbReference type="AlphaFoldDB" id="A0A4R5L5E7"/>
<dbReference type="InterPro" id="IPR000399">
    <property type="entry name" value="TPP-bd_CS"/>
</dbReference>
<dbReference type="Pfam" id="PF02776">
    <property type="entry name" value="TPP_enzyme_N"/>
    <property type="match status" value="1"/>
</dbReference>